<dbReference type="AlphaFoldDB" id="A0A9W9DFX9"/>
<protein>
    <submittedName>
        <fullName evidence="2">Ectomycorrhiza-regulated small secreted protein</fullName>
    </submittedName>
</protein>
<dbReference type="InterPro" id="IPR046522">
    <property type="entry name" value="DUF6699"/>
</dbReference>
<proteinExistence type="predicted"/>
<name>A0A9W9DFX9_9AGAR</name>
<accession>A0A9W9DFX9</accession>
<evidence type="ECO:0000313" key="3">
    <source>
        <dbReference type="Proteomes" id="UP001150266"/>
    </source>
</evidence>
<comment type="caution">
    <text evidence="2">The sequence shown here is derived from an EMBL/GenBank/DDBJ whole genome shotgun (WGS) entry which is preliminary data.</text>
</comment>
<organism evidence="2 3">
    <name type="scientific">Lentinula aciculospora</name>
    <dbReference type="NCBI Taxonomy" id="153920"/>
    <lineage>
        <taxon>Eukaryota</taxon>
        <taxon>Fungi</taxon>
        <taxon>Dikarya</taxon>
        <taxon>Basidiomycota</taxon>
        <taxon>Agaricomycotina</taxon>
        <taxon>Agaricomycetes</taxon>
        <taxon>Agaricomycetidae</taxon>
        <taxon>Agaricales</taxon>
        <taxon>Marasmiineae</taxon>
        <taxon>Omphalotaceae</taxon>
        <taxon>Lentinula</taxon>
    </lineage>
</organism>
<evidence type="ECO:0000259" key="1">
    <source>
        <dbReference type="Pfam" id="PF20415"/>
    </source>
</evidence>
<gene>
    <name evidence="2" type="ORF">J3R30DRAFT_2070229</name>
</gene>
<dbReference type="Pfam" id="PF20415">
    <property type="entry name" value="DUF6699"/>
    <property type="match status" value="1"/>
</dbReference>
<sequence>MPTLKQIHPLLSHQPFTMLEGIQNPSLLSWNIREAPSTFLRVDSVPIRRLRSHELTTPATRPSVNHLRIRCGLFHDSETWFIEARNPLGVTVQDVLVAIYEAFKQPYSNEAFSTLCPKTQTLVLNAFHARVRATAESRTVWEAGIQRGDCLMRHSWFGGLSVPFERGGDTENTCLLSVRRLDDGAILSSPTRASLFR</sequence>
<keyword evidence="3" id="KW-1185">Reference proteome</keyword>
<dbReference type="Proteomes" id="UP001150266">
    <property type="component" value="Unassembled WGS sequence"/>
</dbReference>
<feature type="domain" description="DUF6699" evidence="1">
    <location>
        <begin position="28"/>
        <end position="162"/>
    </location>
</feature>
<evidence type="ECO:0000313" key="2">
    <source>
        <dbReference type="EMBL" id="KAJ4467234.1"/>
    </source>
</evidence>
<reference evidence="2" key="1">
    <citation type="submission" date="2022-08" db="EMBL/GenBank/DDBJ databases">
        <title>A Global Phylogenomic Analysis of the Shiitake Genus Lentinula.</title>
        <authorList>
            <consortium name="DOE Joint Genome Institute"/>
            <person name="Sierra-Patev S."/>
            <person name="Min B."/>
            <person name="Naranjo-Ortiz M."/>
            <person name="Looney B."/>
            <person name="Konkel Z."/>
            <person name="Slot J.C."/>
            <person name="Sakamoto Y."/>
            <person name="Steenwyk J.L."/>
            <person name="Rokas A."/>
            <person name="Carro J."/>
            <person name="Camarero S."/>
            <person name="Ferreira P."/>
            <person name="Molpeceres G."/>
            <person name="Ruiz-Duenas F.J."/>
            <person name="Serrano A."/>
            <person name="Henrissat B."/>
            <person name="Drula E."/>
            <person name="Hughes K.W."/>
            <person name="Mata J.L."/>
            <person name="Ishikawa N.K."/>
            <person name="Vargas-Isla R."/>
            <person name="Ushijima S."/>
            <person name="Smith C.A."/>
            <person name="Ahrendt S."/>
            <person name="Andreopoulos W."/>
            <person name="He G."/>
            <person name="Labutti K."/>
            <person name="Lipzen A."/>
            <person name="Ng V."/>
            <person name="Riley R."/>
            <person name="Sandor L."/>
            <person name="Barry K."/>
            <person name="Martinez A.T."/>
            <person name="Xiao Y."/>
            <person name="Gibbons J.G."/>
            <person name="Terashima K."/>
            <person name="Grigoriev I.V."/>
            <person name="Hibbett D.S."/>
        </authorList>
    </citation>
    <scope>NUCLEOTIDE SEQUENCE</scope>
    <source>
        <strain evidence="2">JLM2183</strain>
    </source>
</reference>
<dbReference type="EMBL" id="JAOTPV010000048">
    <property type="protein sequence ID" value="KAJ4467234.1"/>
    <property type="molecule type" value="Genomic_DNA"/>
</dbReference>
<dbReference type="OrthoDB" id="3144234at2759"/>